<keyword evidence="3" id="KW-1185">Reference proteome</keyword>
<keyword evidence="1" id="KW-0812">Transmembrane</keyword>
<reference evidence="2 3" key="1">
    <citation type="submission" date="2019-02" db="EMBL/GenBank/DDBJ databases">
        <title>Deep-cultivation of Planctomycetes and their phenomic and genomic characterization uncovers novel biology.</title>
        <authorList>
            <person name="Wiegand S."/>
            <person name="Jogler M."/>
            <person name="Boedeker C."/>
            <person name="Pinto D."/>
            <person name="Vollmers J."/>
            <person name="Rivas-Marin E."/>
            <person name="Kohn T."/>
            <person name="Peeters S.H."/>
            <person name="Heuer A."/>
            <person name="Rast P."/>
            <person name="Oberbeckmann S."/>
            <person name="Bunk B."/>
            <person name="Jeske O."/>
            <person name="Meyerdierks A."/>
            <person name="Storesund J.E."/>
            <person name="Kallscheuer N."/>
            <person name="Luecker S."/>
            <person name="Lage O.M."/>
            <person name="Pohl T."/>
            <person name="Merkel B.J."/>
            <person name="Hornburger P."/>
            <person name="Mueller R.-W."/>
            <person name="Bruemmer F."/>
            <person name="Labrenz M."/>
            <person name="Spormann A.M."/>
            <person name="Op den Camp H."/>
            <person name="Overmann J."/>
            <person name="Amann R."/>
            <person name="Jetten M.S.M."/>
            <person name="Mascher T."/>
            <person name="Medema M.H."/>
            <person name="Devos D.P."/>
            <person name="Kaster A.-K."/>
            <person name="Ovreas L."/>
            <person name="Rohde M."/>
            <person name="Galperin M.Y."/>
            <person name="Jogler C."/>
        </authorList>
    </citation>
    <scope>NUCLEOTIDE SEQUENCE [LARGE SCALE GENOMIC DNA]</scope>
    <source>
        <strain evidence="2 3">CA12</strain>
    </source>
</reference>
<organism evidence="2 3">
    <name type="scientific">Alienimonas californiensis</name>
    <dbReference type="NCBI Taxonomy" id="2527989"/>
    <lineage>
        <taxon>Bacteria</taxon>
        <taxon>Pseudomonadati</taxon>
        <taxon>Planctomycetota</taxon>
        <taxon>Planctomycetia</taxon>
        <taxon>Planctomycetales</taxon>
        <taxon>Planctomycetaceae</taxon>
        <taxon>Alienimonas</taxon>
    </lineage>
</organism>
<evidence type="ECO:0000256" key="1">
    <source>
        <dbReference type="SAM" id="Phobius"/>
    </source>
</evidence>
<dbReference type="KEGG" id="acaf:CA12_18950"/>
<dbReference type="RefSeq" id="WP_145358704.1">
    <property type="nucleotide sequence ID" value="NZ_CP036265.1"/>
</dbReference>
<proteinExistence type="predicted"/>
<dbReference type="EMBL" id="CP036265">
    <property type="protein sequence ID" value="QDT15801.1"/>
    <property type="molecule type" value="Genomic_DNA"/>
</dbReference>
<keyword evidence="1" id="KW-0472">Membrane</keyword>
<feature type="transmembrane region" description="Helical" evidence="1">
    <location>
        <begin position="6"/>
        <end position="29"/>
    </location>
</feature>
<evidence type="ECO:0000313" key="3">
    <source>
        <dbReference type="Proteomes" id="UP000318741"/>
    </source>
</evidence>
<gene>
    <name evidence="2" type="ORF">CA12_18950</name>
</gene>
<accession>A0A517P8V8</accession>
<evidence type="ECO:0000313" key="2">
    <source>
        <dbReference type="EMBL" id="QDT15801.1"/>
    </source>
</evidence>
<dbReference type="AlphaFoldDB" id="A0A517P8V8"/>
<protein>
    <submittedName>
        <fullName evidence="2">Uncharacterized protein</fullName>
    </submittedName>
</protein>
<sequence>MSNDAVIVLMAVAVVGLGMAWTLLLCGCVRRRGEPIDGRRWLTAAGLCGAIGPACGVALMFLAGSSNHTMERVGLEQALVLLLAVSQLFALLFALWGLRSVWRQTEGWGER</sequence>
<name>A0A517P8V8_9PLAN</name>
<keyword evidence="1" id="KW-1133">Transmembrane helix</keyword>
<dbReference type="Proteomes" id="UP000318741">
    <property type="component" value="Chromosome"/>
</dbReference>
<feature type="transmembrane region" description="Helical" evidence="1">
    <location>
        <begin position="78"/>
        <end position="98"/>
    </location>
</feature>
<feature type="transmembrane region" description="Helical" evidence="1">
    <location>
        <begin position="41"/>
        <end position="63"/>
    </location>
</feature>